<evidence type="ECO:0000313" key="2">
    <source>
        <dbReference type="EMBL" id="GCE20978.1"/>
    </source>
</evidence>
<dbReference type="SUPFAM" id="SSF53335">
    <property type="entry name" value="S-adenosyl-L-methionine-dependent methyltransferases"/>
    <property type="match status" value="1"/>
</dbReference>
<keyword evidence="3" id="KW-1185">Reference proteome</keyword>
<proteinExistence type="predicted"/>
<dbReference type="GO" id="GO:0008168">
    <property type="term" value="F:methyltransferase activity"/>
    <property type="evidence" value="ECO:0007669"/>
    <property type="project" value="TreeGrafter"/>
</dbReference>
<name>A0A402AP59_9CHLR</name>
<dbReference type="InterPro" id="IPR029063">
    <property type="entry name" value="SAM-dependent_MTases_sf"/>
</dbReference>
<dbReference type="OrthoDB" id="152927at2"/>
<dbReference type="EMBL" id="BIFS01000001">
    <property type="protein sequence ID" value="GCE20978.1"/>
    <property type="molecule type" value="Genomic_DNA"/>
</dbReference>
<dbReference type="AlphaFoldDB" id="A0A402AP59"/>
<dbReference type="CDD" id="cd02440">
    <property type="entry name" value="AdoMet_MTases"/>
    <property type="match status" value="1"/>
</dbReference>
<dbReference type="PANTHER" id="PTHR43591">
    <property type="entry name" value="METHYLTRANSFERASE"/>
    <property type="match status" value="1"/>
</dbReference>
<dbReference type="RefSeq" id="WP_126552553.1">
    <property type="nucleotide sequence ID" value="NZ_BIFS01000001.1"/>
</dbReference>
<feature type="domain" description="Methyltransferase" evidence="1">
    <location>
        <begin position="79"/>
        <end position="173"/>
    </location>
</feature>
<comment type="caution">
    <text evidence="2">The sequence shown here is derived from an EMBL/GenBank/DDBJ whole genome shotgun (WGS) entry which is preliminary data.</text>
</comment>
<gene>
    <name evidence="2" type="ORF">KDK_47780</name>
</gene>
<protein>
    <recommendedName>
        <fullName evidence="1">Methyltransferase domain-containing protein</fullName>
    </recommendedName>
</protein>
<evidence type="ECO:0000259" key="1">
    <source>
        <dbReference type="Pfam" id="PF13649"/>
    </source>
</evidence>
<dbReference type="Gene3D" id="3.40.50.150">
    <property type="entry name" value="Vaccinia Virus protein VP39"/>
    <property type="match status" value="1"/>
</dbReference>
<accession>A0A402AP59</accession>
<evidence type="ECO:0000313" key="3">
    <source>
        <dbReference type="Proteomes" id="UP000287188"/>
    </source>
</evidence>
<dbReference type="InterPro" id="IPR041698">
    <property type="entry name" value="Methyltransf_25"/>
</dbReference>
<dbReference type="PANTHER" id="PTHR43591:SF24">
    <property type="entry name" value="2-METHOXY-6-POLYPRENYL-1,4-BENZOQUINOL METHYLASE, MITOCHONDRIAL"/>
    <property type="match status" value="1"/>
</dbReference>
<reference evidence="3" key="1">
    <citation type="submission" date="2018-12" db="EMBL/GenBank/DDBJ databases">
        <title>Tengunoibacter tsumagoiensis gen. nov., sp. nov., Dictyobacter kobayashii sp. nov., D. alpinus sp. nov., and D. joshuensis sp. nov. and description of Dictyobacteraceae fam. nov. within the order Ktedonobacterales isolated from Tengu-no-mugimeshi.</title>
        <authorList>
            <person name="Wang C.M."/>
            <person name="Zheng Y."/>
            <person name="Sakai Y."/>
            <person name="Toyoda A."/>
            <person name="Minakuchi Y."/>
            <person name="Abe K."/>
            <person name="Yokota A."/>
            <person name="Yabe S."/>
        </authorList>
    </citation>
    <scope>NUCLEOTIDE SEQUENCE [LARGE SCALE GENOMIC DNA]</scope>
    <source>
        <strain evidence="3">Uno11</strain>
    </source>
</reference>
<organism evidence="2 3">
    <name type="scientific">Dictyobacter kobayashii</name>
    <dbReference type="NCBI Taxonomy" id="2014872"/>
    <lineage>
        <taxon>Bacteria</taxon>
        <taxon>Bacillati</taxon>
        <taxon>Chloroflexota</taxon>
        <taxon>Ktedonobacteria</taxon>
        <taxon>Ktedonobacterales</taxon>
        <taxon>Dictyobacteraceae</taxon>
        <taxon>Dictyobacter</taxon>
    </lineage>
</organism>
<dbReference type="Proteomes" id="UP000287188">
    <property type="component" value="Unassembled WGS sequence"/>
</dbReference>
<dbReference type="Pfam" id="PF13649">
    <property type="entry name" value="Methyltransf_25"/>
    <property type="match status" value="1"/>
</dbReference>
<sequence>MKPFNQDSKKPDNLNVFMPAAHNDEPDFRWDDGRRHVANVPYMLPSDLTEVQRLDFQHYMLRYAFKGNYLAPIKQPKDILDVACGTGRWMFEQAQAFPQANIMGIDLVPPRVDKSSLAFPKKCVFTQGNVVDGLPFVDQTFDFVHQRLLILGIQARAWPRLLYDLYRVTRPGGWIEIVDTNLTCQRLGPETTRLAQWVHELKVQRGIDPSLPQRLGTNLKQVGLTNVSTHKVSLPVGLWGGRIGSMMLQDMIAVTQATRPFVTAHAGITTQEYDRLAEKTFKEYEQYKSYSNFYVAYGQRTF</sequence>